<evidence type="ECO:0000313" key="3">
    <source>
        <dbReference type="Proteomes" id="UP000479710"/>
    </source>
</evidence>
<name>A0A6G1D5R2_9ORYZ</name>
<reference evidence="2 3" key="1">
    <citation type="submission" date="2019-11" db="EMBL/GenBank/DDBJ databases">
        <title>Whole genome sequence of Oryza granulata.</title>
        <authorList>
            <person name="Li W."/>
        </authorList>
    </citation>
    <scope>NUCLEOTIDE SEQUENCE [LARGE SCALE GENOMIC DNA]</scope>
    <source>
        <strain evidence="3">cv. Menghai</strain>
        <tissue evidence="2">Leaf</tissue>
    </source>
</reference>
<keyword evidence="3" id="KW-1185">Reference proteome</keyword>
<dbReference type="EMBL" id="SPHZ02000007">
    <property type="protein sequence ID" value="KAF0907494.1"/>
    <property type="molecule type" value="Genomic_DNA"/>
</dbReference>
<proteinExistence type="predicted"/>
<gene>
    <name evidence="2" type="ORF">E2562_017419</name>
</gene>
<feature type="compositionally biased region" description="Basic and acidic residues" evidence="1">
    <location>
        <begin position="32"/>
        <end position="45"/>
    </location>
</feature>
<feature type="region of interest" description="Disordered" evidence="1">
    <location>
        <begin position="74"/>
        <end position="95"/>
    </location>
</feature>
<accession>A0A6G1D5R2</accession>
<evidence type="ECO:0000313" key="2">
    <source>
        <dbReference type="EMBL" id="KAF0907494.1"/>
    </source>
</evidence>
<protein>
    <submittedName>
        <fullName evidence="2">Uncharacterized protein</fullName>
    </submittedName>
</protein>
<feature type="region of interest" description="Disordered" evidence="1">
    <location>
        <begin position="1"/>
        <end position="47"/>
    </location>
</feature>
<evidence type="ECO:0000256" key="1">
    <source>
        <dbReference type="SAM" id="MobiDB-lite"/>
    </source>
</evidence>
<comment type="caution">
    <text evidence="2">The sequence shown here is derived from an EMBL/GenBank/DDBJ whole genome shotgun (WGS) entry which is preliminary data.</text>
</comment>
<organism evidence="2 3">
    <name type="scientific">Oryza meyeriana var. granulata</name>
    <dbReference type="NCBI Taxonomy" id="110450"/>
    <lineage>
        <taxon>Eukaryota</taxon>
        <taxon>Viridiplantae</taxon>
        <taxon>Streptophyta</taxon>
        <taxon>Embryophyta</taxon>
        <taxon>Tracheophyta</taxon>
        <taxon>Spermatophyta</taxon>
        <taxon>Magnoliopsida</taxon>
        <taxon>Liliopsida</taxon>
        <taxon>Poales</taxon>
        <taxon>Poaceae</taxon>
        <taxon>BOP clade</taxon>
        <taxon>Oryzoideae</taxon>
        <taxon>Oryzeae</taxon>
        <taxon>Oryzinae</taxon>
        <taxon>Oryza</taxon>
        <taxon>Oryza meyeriana</taxon>
    </lineage>
</organism>
<sequence>MAKGQRDVPCHGAGLLGLLASGGGEEGEDENERDREERRAGETGRRRALGFGMGKGVRQCAGFYMLAPTGQGLANTQVPNGRRPHGSGHGCTAPLVRPSHSGTTCWGGGPSTALPIGPC</sequence>
<dbReference type="Proteomes" id="UP000479710">
    <property type="component" value="Unassembled WGS sequence"/>
</dbReference>
<dbReference type="AlphaFoldDB" id="A0A6G1D5R2"/>